<protein>
    <submittedName>
        <fullName evidence="1">Uncharacterized protein</fullName>
    </submittedName>
</protein>
<name>A0A318S7T5_9DEIO</name>
<dbReference type="RefSeq" id="WP_110887862.1">
    <property type="nucleotide sequence ID" value="NZ_QJSX01000014.1"/>
</dbReference>
<sequence>MPSTHFTPWLQRPAFPPSDDRHFTRVLHRALHLGAWPTDADVTPLWPFLCWLTDTRGLLLHGSGVSGLTELKPRRASDVSPFGAQEAVYAASDGLWSMFFAILDRERVPMTLANAAVRFEHPQGEFGATRYFFSITADALKVSPFKEGCVYVLTRDAFHAEPPRSLPSGQAWTHQWAATRPVRPLFSVPVRPSDFPFLQDIRAHEDTMLAAPPVVSSQGIAWVETA</sequence>
<dbReference type="Proteomes" id="UP000248326">
    <property type="component" value="Unassembled WGS sequence"/>
</dbReference>
<proteinExistence type="predicted"/>
<comment type="caution">
    <text evidence="1">The sequence shown here is derived from an EMBL/GenBank/DDBJ whole genome shotgun (WGS) entry which is preliminary data.</text>
</comment>
<evidence type="ECO:0000313" key="2">
    <source>
        <dbReference type="Proteomes" id="UP000248326"/>
    </source>
</evidence>
<dbReference type="AlphaFoldDB" id="A0A318S7T5"/>
<gene>
    <name evidence="1" type="ORF">DES52_11432</name>
</gene>
<dbReference type="OrthoDB" id="3518779at2"/>
<evidence type="ECO:0000313" key="1">
    <source>
        <dbReference type="EMBL" id="PYE51831.1"/>
    </source>
</evidence>
<accession>A0A318S7T5</accession>
<reference evidence="1 2" key="1">
    <citation type="submission" date="2018-06" db="EMBL/GenBank/DDBJ databases">
        <title>Genomic Encyclopedia of Type Strains, Phase IV (KMG-IV): sequencing the most valuable type-strain genomes for metagenomic binning, comparative biology and taxonomic classification.</title>
        <authorList>
            <person name="Goeker M."/>
        </authorList>
    </citation>
    <scope>NUCLEOTIDE SEQUENCE [LARGE SCALE GENOMIC DNA]</scope>
    <source>
        <strain evidence="1 2">DSM 18048</strain>
    </source>
</reference>
<dbReference type="EMBL" id="QJSX01000014">
    <property type="protein sequence ID" value="PYE51831.1"/>
    <property type="molecule type" value="Genomic_DNA"/>
</dbReference>
<organism evidence="1 2">
    <name type="scientific">Deinococcus yavapaiensis KR-236</name>
    <dbReference type="NCBI Taxonomy" id="694435"/>
    <lineage>
        <taxon>Bacteria</taxon>
        <taxon>Thermotogati</taxon>
        <taxon>Deinococcota</taxon>
        <taxon>Deinococci</taxon>
        <taxon>Deinococcales</taxon>
        <taxon>Deinococcaceae</taxon>
        <taxon>Deinococcus</taxon>
    </lineage>
</organism>
<keyword evidence="2" id="KW-1185">Reference proteome</keyword>